<dbReference type="AlphaFoldDB" id="A0A443QHQ5"/>
<dbReference type="Pfam" id="PF01187">
    <property type="entry name" value="MIF"/>
    <property type="match status" value="1"/>
</dbReference>
<dbReference type="EMBL" id="NCKU01007610">
    <property type="protein sequence ID" value="RWS02516.1"/>
    <property type="molecule type" value="Genomic_DNA"/>
</dbReference>
<evidence type="ECO:0000256" key="7">
    <source>
        <dbReference type="ARBA" id="ARBA00036823"/>
    </source>
</evidence>
<dbReference type="Proteomes" id="UP000285301">
    <property type="component" value="Unassembled WGS sequence"/>
</dbReference>
<comment type="catalytic activity">
    <reaction evidence="7">
        <text>L-dopachrome = 5,6-dihydroxyindole-2-carboxylate</text>
        <dbReference type="Rhea" id="RHEA:13041"/>
        <dbReference type="ChEBI" id="CHEBI:16875"/>
        <dbReference type="ChEBI" id="CHEBI:57509"/>
        <dbReference type="EC" id="5.3.3.12"/>
    </reaction>
</comment>
<evidence type="ECO:0000256" key="12">
    <source>
        <dbReference type="ARBA" id="ARBA00042730"/>
    </source>
</evidence>
<dbReference type="PANTHER" id="PTHR11954">
    <property type="entry name" value="D-DOPACHROME DECARBOXYLASE"/>
    <property type="match status" value="1"/>
</dbReference>
<keyword evidence="3" id="KW-0202">Cytokine</keyword>
<evidence type="ECO:0000256" key="9">
    <source>
        <dbReference type="ARBA" id="ARBA00039086"/>
    </source>
</evidence>
<dbReference type="SUPFAM" id="SSF55331">
    <property type="entry name" value="Tautomerase/MIF"/>
    <property type="match status" value="1"/>
</dbReference>
<comment type="subcellular location">
    <subcellularLocation>
        <location evidence="1">Secreted</location>
    </subcellularLocation>
</comment>
<dbReference type="STRING" id="1965070.A0A443QHQ5"/>
<dbReference type="PANTHER" id="PTHR11954:SF6">
    <property type="entry name" value="MACROPHAGE MIGRATION INHIBITORY FACTOR"/>
    <property type="match status" value="1"/>
</dbReference>
<evidence type="ECO:0000256" key="3">
    <source>
        <dbReference type="ARBA" id="ARBA00022514"/>
    </source>
</evidence>
<evidence type="ECO:0000256" key="8">
    <source>
        <dbReference type="ARBA" id="ARBA00038932"/>
    </source>
</evidence>
<comment type="similarity">
    <text evidence="2">Belongs to the MIF family.</text>
</comment>
<reference evidence="13 14" key="1">
    <citation type="journal article" date="2018" name="Gigascience">
        <title>Genomes of trombidid mites reveal novel predicted allergens and laterally-transferred genes associated with secondary metabolism.</title>
        <authorList>
            <person name="Dong X."/>
            <person name="Chaisiri K."/>
            <person name="Xia D."/>
            <person name="Armstrong S.D."/>
            <person name="Fang Y."/>
            <person name="Donnelly M.J."/>
            <person name="Kadowaki T."/>
            <person name="McGarry J.W."/>
            <person name="Darby A.C."/>
            <person name="Makepeace B.L."/>
        </authorList>
    </citation>
    <scope>NUCLEOTIDE SEQUENCE [LARGE SCALE GENOMIC DNA]</scope>
    <source>
        <strain evidence="13">UoL-WK</strain>
    </source>
</reference>
<dbReference type="GO" id="GO:0004167">
    <property type="term" value="F:dopachrome isomerase activity"/>
    <property type="evidence" value="ECO:0007669"/>
    <property type="project" value="UniProtKB-EC"/>
</dbReference>
<name>A0A443QHQ5_9ACAR</name>
<organism evidence="13 14">
    <name type="scientific">Dinothrombium tinctorium</name>
    <dbReference type="NCBI Taxonomy" id="1965070"/>
    <lineage>
        <taxon>Eukaryota</taxon>
        <taxon>Metazoa</taxon>
        <taxon>Ecdysozoa</taxon>
        <taxon>Arthropoda</taxon>
        <taxon>Chelicerata</taxon>
        <taxon>Arachnida</taxon>
        <taxon>Acari</taxon>
        <taxon>Acariformes</taxon>
        <taxon>Trombidiformes</taxon>
        <taxon>Prostigmata</taxon>
        <taxon>Anystina</taxon>
        <taxon>Parasitengona</taxon>
        <taxon>Trombidioidea</taxon>
        <taxon>Trombidiidae</taxon>
        <taxon>Dinothrombium</taxon>
    </lineage>
</organism>
<keyword evidence="14" id="KW-1185">Reference proteome</keyword>
<comment type="caution">
    <text evidence="13">The sequence shown here is derived from an EMBL/GenBank/DDBJ whole genome shotgun (WGS) entry which is preliminary data.</text>
</comment>
<evidence type="ECO:0000256" key="6">
    <source>
        <dbReference type="ARBA" id="ARBA00036735"/>
    </source>
</evidence>
<evidence type="ECO:0000256" key="11">
    <source>
        <dbReference type="ARBA" id="ARBA00041912"/>
    </source>
</evidence>
<evidence type="ECO:0000256" key="5">
    <source>
        <dbReference type="ARBA" id="ARBA00023235"/>
    </source>
</evidence>
<keyword evidence="4" id="KW-0964">Secreted</keyword>
<evidence type="ECO:0000313" key="14">
    <source>
        <dbReference type="Proteomes" id="UP000285301"/>
    </source>
</evidence>
<evidence type="ECO:0000313" key="13">
    <source>
        <dbReference type="EMBL" id="RWS02516.1"/>
    </source>
</evidence>
<dbReference type="EC" id="5.3.3.12" evidence="8"/>
<keyword evidence="5" id="KW-0413">Isomerase</keyword>
<dbReference type="OrthoDB" id="255819at2759"/>
<evidence type="ECO:0000256" key="10">
    <source>
        <dbReference type="ARBA" id="ARBA00041631"/>
    </source>
</evidence>
<dbReference type="GO" id="GO:0050178">
    <property type="term" value="F:phenylpyruvate tautomerase activity"/>
    <property type="evidence" value="ECO:0007669"/>
    <property type="project" value="UniProtKB-EC"/>
</dbReference>
<protein>
    <recommendedName>
        <fullName evidence="12">L-dopachrome isomerase</fullName>
        <ecNumber evidence="9">5.3.2.1</ecNumber>
        <ecNumber evidence="8">5.3.3.12</ecNumber>
    </recommendedName>
    <alternativeName>
        <fullName evidence="10">L-dopachrome tautomerase</fullName>
    </alternativeName>
    <alternativeName>
        <fullName evidence="11">Phenylpyruvate tautomerase</fullName>
    </alternativeName>
</protein>
<dbReference type="GO" id="GO:0005125">
    <property type="term" value="F:cytokine activity"/>
    <property type="evidence" value="ECO:0007669"/>
    <property type="project" value="UniProtKB-KW"/>
</dbReference>
<proteinExistence type="inferred from homology"/>
<accession>A0A443QHQ5</accession>
<dbReference type="EC" id="5.3.2.1" evidence="9"/>
<gene>
    <name evidence="13" type="ORF">B4U79_00319</name>
</gene>
<evidence type="ECO:0000256" key="1">
    <source>
        <dbReference type="ARBA" id="ARBA00004613"/>
    </source>
</evidence>
<dbReference type="InterPro" id="IPR014347">
    <property type="entry name" value="Tautomerase/MIF_sf"/>
</dbReference>
<dbReference type="Gene3D" id="3.30.429.10">
    <property type="entry name" value="Macrophage Migration Inhibitory Factor"/>
    <property type="match status" value="1"/>
</dbReference>
<evidence type="ECO:0000256" key="2">
    <source>
        <dbReference type="ARBA" id="ARBA00005851"/>
    </source>
</evidence>
<comment type="catalytic activity">
    <reaction evidence="6">
        <text>3-phenylpyruvate = enol-phenylpyruvate</text>
        <dbReference type="Rhea" id="RHEA:17097"/>
        <dbReference type="ChEBI" id="CHEBI:16815"/>
        <dbReference type="ChEBI" id="CHEBI:18005"/>
        <dbReference type="EC" id="5.3.2.1"/>
    </reaction>
</comment>
<dbReference type="GO" id="GO:0005615">
    <property type="term" value="C:extracellular space"/>
    <property type="evidence" value="ECO:0007669"/>
    <property type="project" value="UniProtKB-KW"/>
</dbReference>
<evidence type="ECO:0000256" key="4">
    <source>
        <dbReference type="ARBA" id="ARBA00022525"/>
    </source>
</evidence>
<dbReference type="InterPro" id="IPR001398">
    <property type="entry name" value="Macrophage_inhib_fac"/>
</dbReference>
<sequence>MPNFELTTNLGKDKIPPNFANETVDLLASLLGKPKNYVVVTVRTDAIMSWGGSNEPAAIASVSSIGKINKAANKKYSAALFEHVEKNLGIKGERMYIVFKDDNPENVGYAGNTFA</sequence>